<organism evidence="1 2">
    <name type="scientific">Streptomyces phage Faust</name>
    <dbReference type="NCBI Taxonomy" id="2767565"/>
    <lineage>
        <taxon>Viruses</taxon>
        <taxon>Duplodnaviria</taxon>
        <taxon>Heunggongvirae</taxon>
        <taxon>Uroviricota</taxon>
        <taxon>Caudoviricetes</taxon>
        <taxon>Stanwilliamsviridae</taxon>
        <taxon>Loccivirinae</taxon>
        <taxon>Faustvirus</taxon>
        <taxon>Faustvirus faust</taxon>
    </lineage>
</organism>
<name>A0A7G9UZ12_9CAUD</name>
<evidence type="ECO:0000313" key="2">
    <source>
        <dbReference type="Proteomes" id="UP000516151"/>
    </source>
</evidence>
<proteinExistence type="predicted"/>
<sequence length="63" mass="6985">MSSYDLVIASAKAFHSTGYADVLREIAEFAEEKPGRVILGVNIQDNLPEDNDYPVTAYVMYEG</sequence>
<dbReference type="Proteomes" id="UP000516151">
    <property type="component" value="Segment"/>
</dbReference>
<dbReference type="EMBL" id="MT684598">
    <property type="protein sequence ID" value="QNN99267.1"/>
    <property type="molecule type" value="Genomic_DNA"/>
</dbReference>
<accession>A0A7G9UZ12</accession>
<keyword evidence="2" id="KW-1185">Reference proteome</keyword>
<reference evidence="1 2" key="1">
    <citation type="submission" date="2020-06" db="EMBL/GenBank/DDBJ databases">
        <authorList>
            <person name="Arora M.N."/>
            <person name="Dalling M.T."/>
            <person name="Dawson S.P.M."/>
            <person name="Elia S.N."/>
            <person name="Burke B."/>
            <person name="Shaffer C.D."/>
            <person name="Weston-Hafer K.A."/>
            <person name="Garlena R.A."/>
            <person name="Russell D.A."/>
            <person name="Pope W.H."/>
            <person name="Jacobs-Sera D."/>
            <person name="Hatfull G.F."/>
        </authorList>
    </citation>
    <scope>NUCLEOTIDE SEQUENCE [LARGE SCALE GENOMIC DNA]</scope>
</reference>
<dbReference type="RefSeq" id="YP_010651774.1">
    <property type="nucleotide sequence ID" value="NC_070783.1"/>
</dbReference>
<dbReference type="KEGG" id="vg:77927490"/>
<gene>
    <name evidence="1" type="primary">195</name>
    <name evidence="1" type="ORF">SEA_FAUST_195</name>
</gene>
<evidence type="ECO:0000313" key="1">
    <source>
        <dbReference type="EMBL" id="QNN99267.1"/>
    </source>
</evidence>
<dbReference type="GeneID" id="77927490"/>
<protein>
    <submittedName>
        <fullName evidence="1">Uncharacterized protein</fullName>
    </submittedName>
</protein>